<accession>B4M1X9</accession>
<name>B4M1X9_DROVI</name>
<dbReference type="Proteomes" id="UP000008792">
    <property type="component" value="Unassembled WGS sequence"/>
</dbReference>
<dbReference type="OrthoDB" id="10071059at2759"/>
<evidence type="ECO:0000313" key="1">
    <source>
        <dbReference type="EMBL" id="EDW65683.2"/>
    </source>
</evidence>
<evidence type="ECO:0000313" key="2">
    <source>
        <dbReference type="Proteomes" id="UP000008792"/>
    </source>
</evidence>
<protein>
    <recommendedName>
        <fullName evidence="3">Ashwin</fullName>
    </recommendedName>
</protein>
<proteinExistence type="predicted"/>
<dbReference type="InParanoid" id="B4M1X9"/>
<reference evidence="1 2" key="1">
    <citation type="journal article" date="2007" name="Nature">
        <title>Evolution of genes and genomes on the Drosophila phylogeny.</title>
        <authorList>
            <consortium name="Drosophila 12 Genomes Consortium"/>
            <person name="Clark A.G."/>
            <person name="Eisen M.B."/>
            <person name="Smith D.R."/>
            <person name="Bergman C.M."/>
            <person name="Oliver B."/>
            <person name="Markow T.A."/>
            <person name="Kaufman T.C."/>
            <person name="Kellis M."/>
            <person name="Gelbart W."/>
            <person name="Iyer V.N."/>
            <person name="Pollard D.A."/>
            <person name="Sackton T.B."/>
            <person name="Larracuente A.M."/>
            <person name="Singh N.D."/>
            <person name="Abad J.P."/>
            <person name="Abt D.N."/>
            <person name="Adryan B."/>
            <person name="Aguade M."/>
            <person name="Akashi H."/>
            <person name="Anderson W.W."/>
            <person name="Aquadro C.F."/>
            <person name="Ardell D.H."/>
            <person name="Arguello R."/>
            <person name="Artieri C.G."/>
            <person name="Barbash D.A."/>
            <person name="Barker D."/>
            <person name="Barsanti P."/>
            <person name="Batterham P."/>
            <person name="Batzoglou S."/>
            <person name="Begun D."/>
            <person name="Bhutkar A."/>
            <person name="Blanco E."/>
            <person name="Bosak S.A."/>
            <person name="Bradley R.K."/>
            <person name="Brand A.D."/>
            <person name="Brent M.R."/>
            <person name="Brooks A.N."/>
            <person name="Brown R.H."/>
            <person name="Butlin R.K."/>
            <person name="Caggese C."/>
            <person name="Calvi B.R."/>
            <person name="Bernardo de Carvalho A."/>
            <person name="Caspi A."/>
            <person name="Castrezana S."/>
            <person name="Celniker S.E."/>
            <person name="Chang J.L."/>
            <person name="Chapple C."/>
            <person name="Chatterji S."/>
            <person name="Chinwalla A."/>
            <person name="Civetta A."/>
            <person name="Clifton S.W."/>
            <person name="Comeron J.M."/>
            <person name="Costello J.C."/>
            <person name="Coyne J.A."/>
            <person name="Daub J."/>
            <person name="David R.G."/>
            <person name="Delcher A.L."/>
            <person name="Delehaunty K."/>
            <person name="Do C.B."/>
            <person name="Ebling H."/>
            <person name="Edwards K."/>
            <person name="Eickbush T."/>
            <person name="Evans J.D."/>
            <person name="Filipski A."/>
            <person name="Findeiss S."/>
            <person name="Freyhult E."/>
            <person name="Fulton L."/>
            <person name="Fulton R."/>
            <person name="Garcia A.C."/>
            <person name="Gardiner A."/>
            <person name="Garfield D.A."/>
            <person name="Garvin B.E."/>
            <person name="Gibson G."/>
            <person name="Gilbert D."/>
            <person name="Gnerre S."/>
            <person name="Godfrey J."/>
            <person name="Good R."/>
            <person name="Gotea V."/>
            <person name="Gravely B."/>
            <person name="Greenberg A.J."/>
            <person name="Griffiths-Jones S."/>
            <person name="Gross S."/>
            <person name="Guigo R."/>
            <person name="Gustafson E.A."/>
            <person name="Haerty W."/>
            <person name="Hahn M.W."/>
            <person name="Halligan D.L."/>
            <person name="Halpern A.L."/>
            <person name="Halter G.M."/>
            <person name="Han M.V."/>
            <person name="Heger A."/>
            <person name="Hillier L."/>
            <person name="Hinrichs A.S."/>
            <person name="Holmes I."/>
            <person name="Hoskins R.A."/>
            <person name="Hubisz M.J."/>
            <person name="Hultmark D."/>
            <person name="Huntley M.A."/>
            <person name="Jaffe D.B."/>
            <person name="Jagadeeshan S."/>
            <person name="Jeck W.R."/>
            <person name="Johnson J."/>
            <person name="Jones C.D."/>
            <person name="Jordan W.C."/>
            <person name="Karpen G.H."/>
            <person name="Kataoka E."/>
            <person name="Keightley P.D."/>
            <person name="Kheradpour P."/>
            <person name="Kirkness E.F."/>
            <person name="Koerich L.B."/>
            <person name="Kristiansen K."/>
            <person name="Kudrna D."/>
            <person name="Kulathinal R.J."/>
            <person name="Kumar S."/>
            <person name="Kwok R."/>
            <person name="Lander E."/>
            <person name="Langley C.H."/>
            <person name="Lapoint R."/>
            <person name="Lazzaro B.P."/>
            <person name="Lee S.J."/>
            <person name="Levesque L."/>
            <person name="Li R."/>
            <person name="Lin C.F."/>
            <person name="Lin M.F."/>
            <person name="Lindblad-Toh K."/>
            <person name="Llopart A."/>
            <person name="Long M."/>
            <person name="Low L."/>
            <person name="Lozovsky E."/>
            <person name="Lu J."/>
            <person name="Luo M."/>
            <person name="Machado C.A."/>
            <person name="Makalowski W."/>
            <person name="Marzo M."/>
            <person name="Matsuda M."/>
            <person name="Matzkin L."/>
            <person name="McAllister B."/>
            <person name="McBride C.S."/>
            <person name="McKernan B."/>
            <person name="McKernan K."/>
            <person name="Mendez-Lago M."/>
            <person name="Minx P."/>
            <person name="Mollenhauer M.U."/>
            <person name="Montooth K."/>
            <person name="Mount S.M."/>
            <person name="Mu X."/>
            <person name="Myers E."/>
            <person name="Negre B."/>
            <person name="Newfeld S."/>
            <person name="Nielsen R."/>
            <person name="Noor M.A."/>
            <person name="O'Grady P."/>
            <person name="Pachter L."/>
            <person name="Papaceit M."/>
            <person name="Parisi M.J."/>
            <person name="Parisi M."/>
            <person name="Parts L."/>
            <person name="Pedersen J.S."/>
            <person name="Pesole G."/>
            <person name="Phillippy A.M."/>
            <person name="Ponting C.P."/>
            <person name="Pop M."/>
            <person name="Porcelli D."/>
            <person name="Powell J.R."/>
            <person name="Prohaska S."/>
            <person name="Pruitt K."/>
            <person name="Puig M."/>
            <person name="Quesneville H."/>
            <person name="Ram K.R."/>
            <person name="Rand D."/>
            <person name="Rasmussen M.D."/>
            <person name="Reed L.K."/>
            <person name="Reenan R."/>
            <person name="Reily A."/>
            <person name="Remington K.A."/>
            <person name="Rieger T.T."/>
            <person name="Ritchie M.G."/>
            <person name="Robin C."/>
            <person name="Rogers Y.H."/>
            <person name="Rohde C."/>
            <person name="Rozas J."/>
            <person name="Rubenfield M.J."/>
            <person name="Ruiz A."/>
            <person name="Russo S."/>
            <person name="Salzberg S.L."/>
            <person name="Sanchez-Gracia A."/>
            <person name="Saranga D.J."/>
            <person name="Sato H."/>
            <person name="Schaeffer S.W."/>
            <person name="Schatz M.C."/>
            <person name="Schlenke T."/>
            <person name="Schwartz R."/>
            <person name="Segarra C."/>
            <person name="Singh R.S."/>
            <person name="Sirot L."/>
            <person name="Sirota M."/>
            <person name="Sisneros N.B."/>
            <person name="Smith C.D."/>
            <person name="Smith T.F."/>
            <person name="Spieth J."/>
            <person name="Stage D.E."/>
            <person name="Stark A."/>
            <person name="Stephan W."/>
            <person name="Strausberg R.L."/>
            <person name="Strempel S."/>
            <person name="Sturgill D."/>
            <person name="Sutton G."/>
            <person name="Sutton G.G."/>
            <person name="Tao W."/>
            <person name="Teichmann S."/>
            <person name="Tobari Y.N."/>
            <person name="Tomimura Y."/>
            <person name="Tsolas J.M."/>
            <person name="Valente V.L."/>
            <person name="Venter E."/>
            <person name="Venter J.C."/>
            <person name="Vicario S."/>
            <person name="Vieira F.G."/>
            <person name="Vilella A.J."/>
            <person name="Villasante A."/>
            <person name="Walenz B."/>
            <person name="Wang J."/>
            <person name="Wasserman M."/>
            <person name="Watts T."/>
            <person name="Wilson D."/>
            <person name="Wilson R.K."/>
            <person name="Wing R.A."/>
            <person name="Wolfner M.F."/>
            <person name="Wong A."/>
            <person name="Wong G.K."/>
            <person name="Wu C.I."/>
            <person name="Wu G."/>
            <person name="Yamamoto D."/>
            <person name="Yang H.P."/>
            <person name="Yang S.P."/>
            <person name="Yorke J.A."/>
            <person name="Yoshida K."/>
            <person name="Zdobnov E."/>
            <person name="Zhang P."/>
            <person name="Zhang Y."/>
            <person name="Zimin A.V."/>
            <person name="Baldwin J."/>
            <person name="Abdouelleil A."/>
            <person name="Abdulkadir J."/>
            <person name="Abebe A."/>
            <person name="Abera B."/>
            <person name="Abreu J."/>
            <person name="Acer S.C."/>
            <person name="Aftuck L."/>
            <person name="Alexander A."/>
            <person name="An P."/>
            <person name="Anderson E."/>
            <person name="Anderson S."/>
            <person name="Arachi H."/>
            <person name="Azer M."/>
            <person name="Bachantsang P."/>
            <person name="Barry A."/>
            <person name="Bayul T."/>
            <person name="Berlin A."/>
            <person name="Bessette D."/>
            <person name="Bloom T."/>
            <person name="Blye J."/>
            <person name="Boguslavskiy L."/>
            <person name="Bonnet C."/>
            <person name="Boukhgalter B."/>
            <person name="Bourzgui I."/>
            <person name="Brown A."/>
            <person name="Cahill P."/>
            <person name="Channer S."/>
            <person name="Cheshatsang Y."/>
            <person name="Chuda L."/>
            <person name="Citroen M."/>
            <person name="Collymore A."/>
            <person name="Cooke P."/>
            <person name="Costello M."/>
            <person name="D'Aco K."/>
            <person name="Daza R."/>
            <person name="De Haan G."/>
            <person name="DeGray S."/>
            <person name="DeMaso C."/>
            <person name="Dhargay N."/>
            <person name="Dooley K."/>
            <person name="Dooley E."/>
            <person name="Doricent M."/>
            <person name="Dorje P."/>
            <person name="Dorjee K."/>
            <person name="Dupes A."/>
            <person name="Elong R."/>
            <person name="Falk J."/>
            <person name="Farina A."/>
            <person name="Faro S."/>
            <person name="Ferguson D."/>
            <person name="Fisher S."/>
            <person name="Foley C.D."/>
            <person name="Franke A."/>
            <person name="Friedrich D."/>
            <person name="Gadbois L."/>
            <person name="Gearin G."/>
            <person name="Gearin C.R."/>
            <person name="Giannoukos G."/>
            <person name="Goode T."/>
            <person name="Graham J."/>
            <person name="Grandbois E."/>
            <person name="Grewal S."/>
            <person name="Gyaltsen K."/>
            <person name="Hafez N."/>
            <person name="Hagos B."/>
            <person name="Hall J."/>
            <person name="Henson C."/>
            <person name="Hollinger A."/>
            <person name="Honan T."/>
            <person name="Huard M.D."/>
            <person name="Hughes L."/>
            <person name="Hurhula B."/>
            <person name="Husby M.E."/>
            <person name="Kamat A."/>
            <person name="Kanga B."/>
            <person name="Kashin S."/>
            <person name="Khazanovich D."/>
            <person name="Kisner P."/>
            <person name="Lance K."/>
            <person name="Lara M."/>
            <person name="Lee W."/>
            <person name="Lennon N."/>
            <person name="Letendre F."/>
            <person name="LeVine R."/>
            <person name="Lipovsky A."/>
            <person name="Liu X."/>
            <person name="Liu J."/>
            <person name="Liu S."/>
            <person name="Lokyitsang T."/>
            <person name="Lokyitsang Y."/>
            <person name="Lubonja R."/>
            <person name="Lui A."/>
            <person name="MacDonald P."/>
            <person name="Magnisalis V."/>
            <person name="Maru K."/>
            <person name="Matthews C."/>
            <person name="McCusker W."/>
            <person name="McDonough S."/>
            <person name="Mehta T."/>
            <person name="Meldrim J."/>
            <person name="Meneus L."/>
            <person name="Mihai O."/>
            <person name="Mihalev A."/>
            <person name="Mihova T."/>
            <person name="Mittelman R."/>
            <person name="Mlenga V."/>
            <person name="Montmayeur A."/>
            <person name="Mulrain L."/>
            <person name="Navidi A."/>
            <person name="Naylor J."/>
            <person name="Negash T."/>
            <person name="Nguyen T."/>
            <person name="Nguyen N."/>
            <person name="Nicol R."/>
            <person name="Norbu C."/>
            <person name="Norbu N."/>
            <person name="Novod N."/>
            <person name="O'Neill B."/>
            <person name="Osman S."/>
            <person name="Markiewicz E."/>
            <person name="Oyono O.L."/>
            <person name="Patti C."/>
            <person name="Phunkhang P."/>
            <person name="Pierre F."/>
            <person name="Priest M."/>
            <person name="Raghuraman S."/>
            <person name="Rege F."/>
            <person name="Reyes R."/>
            <person name="Rise C."/>
            <person name="Rogov P."/>
            <person name="Ross K."/>
            <person name="Ryan E."/>
            <person name="Settipalli S."/>
            <person name="Shea T."/>
            <person name="Sherpa N."/>
            <person name="Shi L."/>
            <person name="Shih D."/>
            <person name="Sparrow T."/>
            <person name="Spaulding J."/>
            <person name="Stalker J."/>
            <person name="Stange-Thomann N."/>
            <person name="Stavropoulos S."/>
            <person name="Stone C."/>
            <person name="Strader C."/>
            <person name="Tesfaye S."/>
            <person name="Thomson T."/>
            <person name="Thoulutsang Y."/>
            <person name="Thoulutsang D."/>
            <person name="Topham K."/>
            <person name="Topping I."/>
            <person name="Tsamla T."/>
            <person name="Vassiliev H."/>
            <person name="Vo A."/>
            <person name="Wangchuk T."/>
            <person name="Wangdi T."/>
            <person name="Weiand M."/>
            <person name="Wilkinson J."/>
            <person name="Wilson A."/>
            <person name="Yadav S."/>
            <person name="Young G."/>
            <person name="Yu Q."/>
            <person name="Zembek L."/>
            <person name="Zhong D."/>
            <person name="Zimmer A."/>
            <person name="Zwirko Z."/>
            <person name="Jaffe D.B."/>
            <person name="Alvarez P."/>
            <person name="Brockman W."/>
            <person name="Butler J."/>
            <person name="Chin C."/>
            <person name="Gnerre S."/>
            <person name="Grabherr M."/>
            <person name="Kleber M."/>
            <person name="Mauceli E."/>
            <person name="MacCallum I."/>
        </authorList>
    </citation>
    <scope>NUCLEOTIDE SEQUENCE [LARGE SCALE GENOMIC DNA]</scope>
    <source>
        <strain evidence="2">Tucson 15010-1051.87</strain>
    </source>
</reference>
<dbReference type="HOGENOM" id="CLU_167786_0_0_1"/>
<dbReference type="EMBL" id="CH940651">
    <property type="protein sequence ID" value="EDW65683.2"/>
    <property type="molecule type" value="Genomic_DNA"/>
</dbReference>
<dbReference type="AlphaFoldDB" id="B4M1X9"/>
<gene>
    <name evidence="1" type="primary">Dvir\GJ19397</name>
    <name evidence="1" type="ORF">Dvir_GJ19397</name>
</gene>
<dbReference type="eggNOG" id="ENOG502T83A">
    <property type="taxonomic scope" value="Eukaryota"/>
</dbReference>
<sequence>MEYMQYVEPTRAEMLEQLRKRELYVPNVESLPIDQLQQIYNGFIVPHPRRERRERQRTFTEMALKCANEIPMDMEQLTKRIKVVCMAGEKRPIQIEPQSLLTISPKRIKIDLHR</sequence>
<dbReference type="KEGG" id="dvi:6631935"/>
<evidence type="ECO:0008006" key="3">
    <source>
        <dbReference type="Google" id="ProtNLM"/>
    </source>
</evidence>
<organism evidence="1 2">
    <name type="scientific">Drosophila virilis</name>
    <name type="common">Fruit fly</name>
    <dbReference type="NCBI Taxonomy" id="7244"/>
    <lineage>
        <taxon>Eukaryota</taxon>
        <taxon>Metazoa</taxon>
        <taxon>Ecdysozoa</taxon>
        <taxon>Arthropoda</taxon>
        <taxon>Hexapoda</taxon>
        <taxon>Insecta</taxon>
        <taxon>Pterygota</taxon>
        <taxon>Neoptera</taxon>
        <taxon>Endopterygota</taxon>
        <taxon>Diptera</taxon>
        <taxon>Brachycera</taxon>
        <taxon>Muscomorpha</taxon>
        <taxon>Ephydroidea</taxon>
        <taxon>Drosophilidae</taxon>
        <taxon>Drosophila</taxon>
    </lineage>
</organism>
<keyword evidence="2" id="KW-1185">Reference proteome</keyword>